<dbReference type="CDD" id="cd01106">
    <property type="entry name" value="HTH_TipAL-Mta"/>
    <property type="match status" value="1"/>
</dbReference>
<keyword evidence="1" id="KW-0238">DNA-binding</keyword>
<dbReference type="PANTHER" id="PTHR30204:SF90">
    <property type="entry name" value="HTH-TYPE TRANSCRIPTIONAL ACTIVATOR MTA"/>
    <property type="match status" value="1"/>
</dbReference>
<gene>
    <name evidence="3" type="ORF">PDUR_20440</name>
</gene>
<proteinExistence type="predicted"/>
<keyword evidence="4" id="KW-1185">Reference proteome</keyword>
<dbReference type="EMBL" id="CP009288">
    <property type="protein sequence ID" value="AIQ14020.1"/>
    <property type="molecule type" value="Genomic_DNA"/>
</dbReference>
<dbReference type="AlphaFoldDB" id="A0A089HTE9"/>
<dbReference type="PROSITE" id="PS00552">
    <property type="entry name" value="HTH_MERR_1"/>
    <property type="match status" value="1"/>
</dbReference>
<dbReference type="RefSeq" id="WP_042207815.1">
    <property type="nucleotide sequence ID" value="NZ_CP009288.1"/>
</dbReference>
<organism evidence="3 4">
    <name type="scientific">Paenibacillus durus</name>
    <name type="common">Paenibacillus azotofixans</name>
    <dbReference type="NCBI Taxonomy" id="44251"/>
    <lineage>
        <taxon>Bacteria</taxon>
        <taxon>Bacillati</taxon>
        <taxon>Bacillota</taxon>
        <taxon>Bacilli</taxon>
        <taxon>Bacillales</taxon>
        <taxon>Paenibacillaceae</taxon>
        <taxon>Paenibacillus</taxon>
    </lineage>
</organism>
<dbReference type="STRING" id="44251.PDUR_20440"/>
<evidence type="ECO:0000259" key="2">
    <source>
        <dbReference type="PROSITE" id="PS50937"/>
    </source>
</evidence>
<feature type="domain" description="HTH merR-type" evidence="2">
    <location>
        <begin position="4"/>
        <end position="73"/>
    </location>
</feature>
<name>A0A089HTE9_PAEDU</name>
<dbReference type="Gene3D" id="1.10.1660.10">
    <property type="match status" value="1"/>
</dbReference>
<dbReference type="Pfam" id="PF13411">
    <property type="entry name" value="MerR_1"/>
    <property type="match status" value="1"/>
</dbReference>
<evidence type="ECO:0000313" key="3">
    <source>
        <dbReference type="EMBL" id="AIQ14020.1"/>
    </source>
</evidence>
<sequence length="167" mass="19599">MKRNWKVGELAKLTGLTIRTLRYYDQIGLFSPSYHSHSGHRLYTESDIARLQQILSLKELGLSLDEIKAVLADDRINLFEIISLQIGRIKQTMLAQQKLLQELEHVSNLMQRNESLTIDDFTKLLAMMRLSHEKYFTEQRVNWNAHLDRLGDFLDKNLESYSEMEDD</sequence>
<dbReference type="SMART" id="SM00422">
    <property type="entry name" value="HTH_MERR"/>
    <property type="match status" value="1"/>
</dbReference>
<dbReference type="SUPFAM" id="SSF46955">
    <property type="entry name" value="Putative DNA-binding domain"/>
    <property type="match status" value="1"/>
</dbReference>
<reference evidence="3 4" key="1">
    <citation type="submission" date="2014-08" db="EMBL/GenBank/DDBJ databases">
        <title>Comparative genomics of the Paenibacillus odorifer group.</title>
        <authorList>
            <person name="den Bakker H.C."/>
            <person name="Tsai Y.-C."/>
            <person name="Martin N."/>
            <person name="Korlach J."/>
            <person name="Wiedmann M."/>
        </authorList>
    </citation>
    <scope>NUCLEOTIDE SEQUENCE [LARGE SCALE GENOMIC DNA]</scope>
    <source>
        <strain evidence="3 4">DSM 1735</strain>
    </source>
</reference>
<dbReference type="OrthoDB" id="1894615at2"/>
<dbReference type="GO" id="GO:0003677">
    <property type="term" value="F:DNA binding"/>
    <property type="evidence" value="ECO:0007669"/>
    <property type="project" value="UniProtKB-KW"/>
</dbReference>
<dbReference type="PROSITE" id="PS50937">
    <property type="entry name" value="HTH_MERR_2"/>
    <property type="match status" value="1"/>
</dbReference>
<dbReference type="PRINTS" id="PR00040">
    <property type="entry name" value="HTHMERR"/>
</dbReference>
<dbReference type="InterPro" id="IPR047057">
    <property type="entry name" value="MerR_fam"/>
</dbReference>
<accession>A0A089HTE9</accession>
<evidence type="ECO:0000313" key="4">
    <source>
        <dbReference type="Proteomes" id="UP000029409"/>
    </source>
</evidence>
<dbReference type="PANTHER" id="PTHR30204">
    <property type="entry name" value="REDOX-CYCLING DRUG-SENSING TRANSCRIPTIONAL ACTIVATOR SOXR"/>
    <property type="match status" value="1"/>
</dbReference>
<dbReference type="eggNOG" id="COG0789">
    <property type="taxonomic scope" value="Bacteria"/>
</dbReference>
<dbReference type="GO" id="GO:0003700">
    <property type="term" value="F:DNA-binding transcription factor activity"/>
    <property type="evidence" value="ECO:0007669"/>
    <property type="project" value="InterPro"/>
</dbReference>
<dbReference type="Proteomes" id="UP000029409">
    <property type="component" value="Chromosome"/>
</dbReference>
<evidence type="ECO:0000256" key="1">
    <source>
        <dbReference type="ARBA" id="ARBA00023125"/>
    </source>
</evidence>
<dbReference type="InterPro" id="IPR000551">
    <property type="entry name" value="MerR-type_HTH_dom"/>
</dbReference>
<dbReference type="KEGG" id="pdu:PDUR_20440"/>
<dbReference type="InterPro" id="IPR009061">
    <property type="entry name" value="DNA-bd_dom_put_sf"/>
</dbReference>
<protein>
    <submittedName>
        <fullName evidence="3">MerR family transcriptional regulator</fullName>
    </submittedName>
</protein>